<feature type="region of interest" description="Disordered" evidence="1">
    <location>
        <begin position="503"/>
        <end position="544"/>
    </location>
</feature>
<name>A0A6G0WJ27_9STRA</name>
<evidence type="ECO:0000313" key="3">
    <source>
        <dbReference type="EMBL" id="KAF0727232.1"/>
    </source>
</evidence>
<dbReference type="VEuPathDB" id="FungiDB:AeMF1_000144"/>
<evidence type="ECO:0000313" key="4">
    <source>
        <dbReference type="Proteomes" id="UP000481153"/>
    </source>
</evidence>
<comment type="caution">
    <text evidence="3">The sequence shown here is derived from an EMBL/GenBank/DDBJ whole genome shotgun (WGS) entry which is preliminary data.</text>
</comment>
<reference evidence="3 4" key="1">
    <citation type="submission" date="2019-07" db="EMBL/GenBank/DDBJ databases">
        <title>Genomics analysis of Aphanomyces spp. identifies a new class of oomycete effector associated with host adaptation.</title>
        <authorList>
            <person name="Gaulin E."/>
        </authorList>
    </citation>
    <scope>NUCLEOTIDE SEQUENCE [LARGE SCALE GENOMIC DNA]</scope>
    <source>
        <strain evidence="3 4">ATCC 201684</strain>
    </source>
</reference>
<evidence type="ECO:0000256" key="1">
    <source>
        <dbReference type="SAM" id="MobiDB-lite"/>
    </source>
</evidence>
<feature type="domain" description="Helicase-associated" evidence="2">
    <location>
        <begin position="253"/>
        <end position="323"/>
    </location>
</feature>
<dbReference type="Pfam" id="PF03457">
    <property type="entry name" value="HA"/>
    <property type="match status" value="4"/>
</dbReference>
<dbReference type="PANTHER" id="PTHR37066">
    <property type="entry name" value="HELICASE-ASSOCIATED"/>
    <property type="match status" value="1"/>
</dbReference>
<organism evidence="3 4">
    <name type="scientific">Aphanomyces euteiches</name>
    <dbReference type="NCBI Taxonomy" id="100861"/>
    <lineage>
        <taxon>Eukaryota</taxon>
        <taxon>Sar</taxon>
        <taxon>Stramenopiles</taxon>
        <taxon>Oomycota</taxon>
        <taxon>Saprolegniomycetes</taxon>
        <taxon>Saprolegniales</taxon>
        <taxon>Verrucalvaceae</taxon>
        <taxon>Aphanomyces</taxon>
    </lineage>
</organism>
<dbReference type="Proteomes" id="UP000481153">
    <property type="component" value="Unassembled WGS sequence"/>
</dbReference>
<feature type="domain" description="Helicase-associated" evidence="2">
    <location>
        <begin position="331"/>
        <end position="400"/>
    </location>
</feature>
<dbReference type="PANTHER" id="PTHR37066:SF1">
    <property type="entry name" value="LNS2_PITP DOMAIN-CONTAINING PROTEIN"/>
    <property type="match status" value="1"/>
</dbReference>
<evidence type="ECO:0000259" key="2">
    <source>
        <dbReference type="Pfam" id="PF03457"/>
    </source>
</evidence>
<proteinExistence type="predicted"/>
<feature type="domain" description="Helicase-associated" evidence="2">
    <location>
        <begin position="97"/>
        <end position="167"/>
    </location>
</feature>
<gene>
    <name evidence="3" type="ORF">Ae201684_014760</name>
</gene>
<dbReference type="InterPro" id="IPR005114">
    <property type="entry name" value="Helicase_assoc"/>
</dbReference>
<accession>A0A6G0WJ27</accession>
<feature type="domain" description="Helicase-associated" evidence="2">
    <location>
        <begin position="173"/>
        <end position="245"/>
    </location>
</feature>
<protein>
    <recommendedName>
        <fullName evidence="2">Helicase-associated domain-containing protein</fullName>
    </recommendedName>
</protein>
<keyword evidence="4" id="KW-1185">Reference proteome</keyword>
<dbReference type="AlphaFoldDB" id="A0A6G0WJ27"/>
<dbReference type="EMBL" id="VJMJ01000200">
    <property type="protein sequence ID" value="KAF0727232.1"/>
    <property type="molecule type" value="Genomic_DNA"/>
</dbReference>
<sequence>MPTKRKQGDSMASILNGKLHKCTDFVEAATIFSTLHKSSVTNLPKHFVVPIDAAYPARLHGMHLNTAQVRAYYKHGNLHPDAIAALQAIHFVFDVNEHKWQVKLAAFQTYKALYGDMKIQQDFVVPTDDPQWPLETWGMRLGLVVRSLRQKTHMPASRMRELEELGFVWNILEQSWEIKLQALQTYKAICGNLLVPYSFKTPPESDGVWPEATCNLKLGHAVHNLRQNVGDMPAARRDLLNSIGFVWDCMELGWDTKVKALTTYKSLYGDIAVPYGFRIPRNDPLWPPETWDLRLGPAVHNIRQSGPEALAVDRRNQLDRLGFVWNVVEPSWDIKYAALQTFHRLFGHLDVPATFEIPKMDDQWPSHLWGMKLGAVVVALRHQRRQLDEECHARLDRLGFLWHASAESSPIVHSSNSPIENQDQWSLLLTALNVFRYLYGPSAVLHPDFVVPTMDPEWPAQTWDLQLGLWVDNSQSGRDKVPHDIQRQLEWLGFGVDEYNNKKRQVHPDGWPARQDRRTYSPDSTSSTSSTQDARRHIGGLPRLPELDRHAYQDRYDL</sequence>